<reference evidence="2 3" key="1">
    <citation type="submission" date="2017-04" db="EMBL/GenBank/DDBJ databases">
        <title>Burkholderia puraquae sp. nov., a novel Burkholderia cepacia complex species from hospital setting samples.</title>
        <authorList>
            <person name="Martina P."/>
            <person name="Leguizamon M."/>
            <person name="Prieto C."/>
            <person name="Sousa S."/>
            <person name="Montanaro P."/>
            <person name="Draghi W."/>
            <person name="Staembler M."/>
            <person name="Bettiol M."/>
            <person name="Figoli C."/>
            <person name="Palau J."/>
            <person name="Alvarez F."/>
            <person name="Benetti S."/>
            <person name="Anchat E."/>
            <person name="Vescina C."/>
            <person name="Ferreras J."/>
            <person name="Lasch P."/>
            <person name="Lagares A."/>
            <person name="Zorreguieta A."/>
            <person name="Yantorno O."/>
            <person name="Bosch A."/>
        </authorList>
    </citation>
    <scope>NUCLEOTIDE SEQUENCE [LARGE SCALE GENOMIC DNA]</scope>
    <source>
        <strain evidence="2 3">CAMPA 1040</strain>
    </source>
</reference>
<comment type="caution">
    <text evidence="2">The sequence shown here is derived from an EMBL/GenBank/DDBJ whole genome shotgun (WGS) entry which is preliminary data.</text>
</comment>
<dbReference type="Proteomes" id="UP000193146">
    <property type="component" value="Unassembled WGS sequence"/>
</dbReference>
<gene>
    <name evidence="2" type="ORF">B7G54_18440</name>
</gene>
<dbReference type="OrthoDB" id="9029291at2"/>
<dbReference type="EMBL" id="NBYX01000009">
    <property type="protein sequence ID" value="ORT84546.1"/>
    <property type="molecule type" value="Genomic_DNA"/>
</dbReference>
<evidence type="ECO:0000256" key="1">
    <source>
        <dbReference type="SAM" id="MobiDB-lite"/>
    </source>
</evidence>
<organism evidence="2 3">
    <name type="scientific">Burkholderia puraquae</name>
    <dbReference type="NCBI Taxonomy" id="1904757"/>
    <lineage>
        <taxon>Bacteria</taxon>
        <taxon>Pseudomonadati</taxon>
        <taxon>Pseudomonadota</taxon>
        <taxon>Betaproteobacteria</taxon>
        <taxon>Burkholderiales</taxon>
        <taxon>Burkholderiaceae</taxon>
        <taxon>Burkholderia</taxon>
        <taxon>Burkholderia cepacia complex</taxon>
    </lineage>
</organism>
<evidence type="ECO:0000313" key="3">
    <source>
        <dbReference type="Proteomes" id="UP000193146"/>
    </source>
</evidence>
<dbReference type="AlphaFoldDB" id="A0A1X1PEQ0"/>
<keyword evidence="3" id="KW-1185">Reference proteome</keyword>
<feature type="compositionally biased region" description="Basic and acidic residues" evidence="1">
    <location>
        <begin position="29"/>
        <end position="39"/>
    </location>
</feature>
<proteinExistence type="predicted"/>
<protein>
    <submittedName>
        <fullName evidence="2">Uncharacterized protein</fullName>
    </submittedName>
</protein>
<name>A0A1X1PEQ0_9BURK</name>
<accession>A0A1X1PEQ0</accession>
<feature type="region of interest" description="Disordered" evidence="1">
    <location>
        <begin position="1"/>
        <end position="39"/>
    </location>
</feature>
<evidence type="ECO:0000313" key="2">
    <source>
        <dbReference type="EMBL" id="ORT84546.1"/>
    </source>
</evidence>
<sequence length="78" mass="9196">MPRAAGGAIIRQPTCAARKPRRSTQPETGWERQPDQRSAERERWLIVRRGTRRRWNARLSRQEIRALIISRRMTCDAV</sequence>